<name>B7LI09_ECO45</name>
<dbReference type="KEGG" id="ecz:ECS88_p0004"/>
<organism evidence="1 2">
    <name type="scientific">Escherichia coli O45:K1 (strain S88 / ExPEC)</name>
    <dbReference type="NCBI Taxonomy" id="585035"/>
    <lineage>
        <taxon>Bacteria</taxon>
        <taxon>Pseudomonadati</taxon>
        <taxon>Pseudomonadota</taxon>
        <taxon>Gammaproteobacteria</taxon>
        <taxon>Enterobacterales</taxon>
        <taxon>Enterobacteriaceae</taxon>
        <taxon>Escherichia</taxon>
    </lineage>
</organism>
<keyword evidence="2" id="KW-1185">Reference proteome</keyword>
<reference evidence="2" key="1">
    <citation type="journal article" date="2009" name="PLoS Genet.">
        <title>Organised genome dynamics in the Escherichia coli species results in highly diverse adaptive paths.</title>
        <authorList>
            <person name="Touchon M."/>
            <person name="Hoede C."/>
            <person name="Tenaillon O."/>
            <person name="Barbe V."/>
            <person name="Baeriswyl S."/>
            <person name="Bidet P."/>
            <person name="Bingen E."/>
            <person name="Bonacorsi S."/>
            <person name="Bouchier C."/>
            <person name="Bouvet O."/>
            <person name="Calteau A."/>
            <person name="Chiapello H."/>
            <person name="Clermont O."/>
            <person name="Cruveiller S."/>
            <person name="Danchin A."/>
            <person name="Diard M."/>
            <person name="Dossat C."/>
            <person name="Karoui M.E."/>
            <person name="Frapy E."/>
            <person name="Garry L."/>
            <person name="Ghigo J.M."/>
            <person name="Gilles A.M."/>
            <person name="Johnson J."/>
            <person name="Le Bouguenec C."/>
            <person name="Lescat M."/>
            <person name="Mangenot S."/>
            <person name="Martinez-Jehanne V."/>
            <person name="Matic I."/>
            <person name="Nassif X."/>
            <person name="Oztas S."/>
            <person name="Petit M.A."/>
            <person name="Pichon C."/>
            <person name="Rouy Z."/>
            <person name="Ruf C.S."/>
            <person name="Schneider D."/>
            <person name="Tourret J."/>
            <person name="Vacherie B."/>
            <person name="Vallenet D."/>
            <person name="Medigue C."/>
            <person name="Rocha E.P.C."/>
            <person name="Denamur E."/>
        </authorList>
    </citation>
    <scope>NUCLEOTIDE SEQUENCE [LARGE SCALE GENOMIC DNA]</scope>
    <source>
        <strain evidence="2">S88 / ExPEC</strain>
    </source>
</reference>
<dbReference type="EMBL" id="CU928146">
    <property type="protein sequence ID" value="CAQ87077.1"/>
    <property type="molecule type" value="Genomic_DNA"/>
</dbReference>
<dbReference type="Proteomes" id="UP000000747">
    <property type="component" value="Plasmid pECOS88"/>
</dbReference>
<dbReference type="AlphaFoldDB" id="B7LI09"/>
<geneLocation type="plasmid" evidence="1 2">
    <name>pECOS88</name>
</geneLocation>
<proteinExistence type="predicted"/>
<evidence type="ECO:0000313" key="2">
    <source>
        <dbReference type="Proteomes" id="UP000000747"/>
    </source>
</evidence>
<evidence type="ECO:0000313" key="1">
    <source>
        <dbReference type="EMBL" id="CAQ87077.1"/>
    </source>
</evidence>
<protein>
    <submittedName>
        <fullName evidence="1">Uncharacterized protein</fullName>
    </submittedName>
</protein>
<keyword evidence="1" id="KW-0614">Plasmid</keyword>
<accession>B7LI09</accession>
<sequence length="73" mass="8341">MAGLSGWRFRVFEVASDRPFRATNLSRNIDNVRALLAHLLYHVKVLSAQHVDVLSGVRTLRKQHVGWSGQSKW</sequence>
<gene>
    <name evidence="1" type="ORF">ECS88_p0004</name>
</gene>